<keyword evidence="3" id="KW-1185">Reference proteome</keyword>
<reference evidence="2" key="1">
    <citation type="submission" date="2022-03" db="EMBL/GenBank/DDBJ databases">
        <authorList>
            <person name="Lindestad O."/>
        </authorList>
    </citation>
    <scope>NUCLEOTIDE SEQUENCE</scope>
</reference>
<evidence type="ECO:0000313" key="3">
    <source>
        <dbReference type="Proteomes" id="UP000838756"/>
    </source>
</evidence>
<proteinExistence type="predicted"/>
<feature type="region of interest" description="Disordered" evidence="1">
    <location>
        <begin position="1"/>
        <end position="23"/>
    </location>
</feature>
<dbReference type="AlphaFoldDB" id="A0A8S4SBG1"/>
<evidence type="ECO:0000256" key="1">
    <source>
        <dbReference type="SAM" id="MobiDB-lite"/>
    </source>
</evidence>
<dbReference type="EMBL" id="CAKXAJ010026127">
    <property type="protein sequence ID" value="CAH2257653.1"/>
    <property type="molecule type" value="Genomic_DNA"/>
</dbReference>
<protein>
    <submittedName>
        <fullName evidence="2">Jg13052 protein</fullName>
    </submittedName>
</protein>
<name>A0A8S4SBG1_9NEOP</name>
<gene>
    <name evidence="2" type="primary">jg13052</name>
    <name evidence="2" type="ORF">PAEG_LOCUS23195</name>
</gene>
<sequence length="210" mass="24344">MLDIVTGEVKGNDKEGNNENDEIKEHQRRFLEALDDRDWHVSHLKDMDFDTDCEKATFHDKVKKYRRTLRSDGALVEFVSADALPYNETDLPTPTCKSNLTRRLKNVKKNQPEVNVTNAKYKEISANASDDIKPATVSVKEKKKPEDTVPNKNYQRRSEYQFSSVEYYDEVQDFNADVCPDAVEVIELELDTLRSYDIVCEATLEWRSLE</sequence>
<feature type="compositionally biased region" description="Basic and acidic residues" evidence="1">
    <location>
        <begin position="10"/>
        <end position="23"/>
    </location>
</feature>
<organism evidence="2 3">
    <name type="scientific">Pararge aegeria aegeria</name>
    <dbReference type="NCBI Taxonomy" id="348720"/>
    <lineage>
        <taxon>Eukaryota</taxon>
        <taxon>Metazoa</taxon>
        <taxon>Ecdysozoa</taxon>
        <taxon>Arthropoda</taxon>
        <taxon>Hexapoda</taxon>
        <taxon>Insecta</taxon>
        <taxon>Pterygota</taxon>
        <taxon>Neoptera</taxon>
        <taxon>Endopterygota</taxon>
        <taxon>Lepidoptera</taxon>
        <taxon>Glossata</taxon>
        <taxon>Ditrysia</taxon>
        <taxon>Papilionoidea</taxon>
        <taxon>Nymphalidae</taxon>
        <taxon>Satyrinae</taxon>
        <taxon>Satyrini</taxon>
        <taxon>Parargina</taxon>
        <taxon>Pararge</taxon>
    </lineage>
</organism>
<accession>A0A8S4SBG1</accession>
<evidence type="ECO:0000313" key="2">
    <source>
        <dbReference type="EMBL" id="CAH2257653.1"/>
    </source>
</evidence>
<comment type="caution">
    <text evidence="2">The sequence shown here is derived from an EMBL/GenBank/DDBJ whole genome shotgun (WGS) entry which is preliminary data.</text>
</comment>
<dbReference type="Proteomes" id="UP000838756">
    <property type="component" value="Unassembled WGS sequence"/>
</dbReference>
<dbReference type="OrthoDB" id="7180355at2759"/>